<gene>
    <name evidence="3" type="ORF">GGR30_001257</name>
</gene>
<dbReference type="EMBL" id="JACIDZ010000003">
    <property type="protein sequence ID" value="MBB4121343.1"/>
    <property type="molecule type" value="Genomic_DNA"/>
</dbReference>
<reference evidence="3 4" key="1">
    <citation type="submission" date="2020-08" db="EMBL/GenBank/DDBJ databases">
        <title>Genomic Encyclopedia of Type Strains, Phase IV (KMG-IV): sequencing the most valuable type-strain genomes for metagenomic binning, comparative biology and taxonomic classification.</title>
        <authorList>
            <person name="Goeker M."/>
        </authorList>
    </citation>
    <scope>NUCLEOTIDE SEQUENCE [LARGE SCALE GENOMIC DNA]</scope>
    <source>
        <strain evidence="3 4">DSM 28101</strain>
    </source>
</reference>
<keyword evidence="1" id="KW-0732">Signal</keyword>
<dbReference type="Pfam" id="PF16694">
    <property type="entry name" value="Cytochrome_P460"/>
    <property type="match status" value="1"/>
</dbReference>
<dbReference type="InterPro" id="IPR038142">
    <property type="entry name" value="Cytochrome_P460_sp"/>
</dbReference>
<feature type="chain" id="PRO_5030677976" description="Cytochrome P460 domain-containing protein" evidence="1">
    <location>
        <begin position="22"/>
        <end position="147"/>
    </location>
</feature>
<comment type="caution">
    <text evidence="3">The sequence shown here is derived from an EMBL/GenBank/DDBJ whole genome shotgun (WGS) entry which is preliminary data.</text>
</comment>
<dbReference type="RefSeq" id="WP_183483661.1">
    <property type="nucleotide sequence ID" value="NZ_JACIDZ010000003.1"/>
</dbReference>
<evidence type="ECO:0000313" key="4">
    <source>
        <dbReference type="Proteomes" id="UP000530571"/>
    </source>
</evidence>
<evidence type="ECO:0000256" key="1">
    <source>
        <dbReference type="SAM" id="SignalP"/>
    </source>
</evidence>
<accession>A0A7W6KK21</accession>
<organism evidence="3 4">
    <name type="scientific">Martelella radicis</name>
    <dbReference type="NCBI Taxonomy" id="1397476"/>
    <lineage>
        <taxon>Bacteria</taxon>
        <taxon>Pseudomonadati</taxon>
        <taxon>Pseudomonadota</taxon>
        <taxon>Alphaproteobacteria</taxon>
        <taxon>Hyphomicrobiales</taxon>
        <taxon>Aurantimonadaceae</taxon>
        <taxon>Martelella</taxon>
    </lineage>
</organism>
<proteinExistence type="predicted"/>
<keyword evidence="4" id="KW-1185">Reference proteome</keyword>
<feature type="domain" description="Cytochrome P460" evidence="2">
    <location>
        <begin position="41"/>
        <end position="140"/>
    </location>
</feature>
<dbReference type="InterPro" id="IPR032033">
    <property type="entry name" value="Cytochrome_P460"/>
</dbReference>
<protein>
    <recommendedName>
        <fullName evidence="2">Cytochrome P460 domain-containing protein</fullName>
    </recommendedName>
</protein>
<dbReference type="Gene3D" id="3.50.70.20">
    <property type="entry name" value="Cytochrome P460"/>
    <property type="match status" value="1"/>
</dbReference>
<sequence length="147" mass="16049">MKFKNTLAVPAFLLAVCPAGAQPANQDIALDPDYREGVQYTTVERGNISEELYAAAETIAAARAGSAFPEGAVITMDDSRDGELHRILVMEKRAEWADLSDAGSWQFRVFSPDGSPDMNEDGARCQACHASRANDDYVFTRARMLSD</sequence>
<name>A0A7W6KK21_9HYPH</name>
<evidence type="ECO:0000313" key="3">
    <source>
        <dbReference type="EMBL" id="MBB4121343.1"/>
    </source>
</evidence>
<evidence type="ECO:0000259" key="2">
    <source>
        <dbReference type="Pfam" id="PF16694"/>
    </source>
</evidence>
<dbReference type="AlphaFoldDB" id="A0A7W6KK21"/>
<dbReference type="Proteomes" id="UP000530571">
    <property type="component" value="Unassembled WGS sequence"/>
</dbReference>
<feature type="signal peptide" evidence="1">
    <location>
        <begin position="1"/>
        <end position="21"/>
    </location>
</feature>
<dbReference type="CDD" id="cd20716">
    <property type="entry name" value="cyt_P460_fam"/>
    <property type="match status" value="1"/>
</dbReference>